<dbReference type="CDD" id="cd14726">
    <property type="entry name" value="TraB_PrgY-like"/>
    <property type="match status" value="1"/>
</dbReference>
<evidence type="ECO:0000256" key="1">
    <source>
        <dbReference type="SAM" id="MobiDB-lite"/>
    </source>
</evidence>
<name>A0A7W5HMJ8_9GAMM</name>
<keyword evidence="4" id="KW-1185">Reference proteome</keyword>
<feature type="transmembrane region" description="Helical" evidence="2">
    <location>
        <begin position="326"/>
        <end position="350"/>
    </location>
</feature>
<feature type="transmembrane region" description="Helical" evidence="2">
    <location>
        <begin position="301"/>
        <end position="320"/>
    </location>
</feature>
<gene>
    <name evidence="3" type="ORF">FHR97_003306</name>
</gene>
<accession>A0A7W5HMJ8</accession>
<reference evidence="3 4" key="1">
    <citation type="submission" date="2020-08" db="EMBL/GenBank/DDBJ databases">
        <title>Genomic Encyclopedia of Type Strains, Phase III (KMG-III): the genomes of soil and plant-associated and newly described type strains.</title>
        <authorList>
            <person name="Whitman W."/>
        </authorList>
    </citation>
    <scope>NUCLEOTIDE SEQUENCE [LARGE SCALE GENOMIC DNA]</scope>
    <source>
        <strain evidence="3 4">CECT 7744</strain>
    </source>
</reference>
<comment type="caution">
    <text evidence="3">The sequence shown here is derived from an EMBL/GenBank/DDBJ whole genome shotgun (WGS) entry which is preliminary data.</text>
</comment>
<dbReference type="InterPro" id="IPR046345">
    <property type="entry name" value="TraB_PrgY-like"/>
</dbReference>
<keyword evidence="2" id="KW-0472">Membrane</keyword>
<dbReference type="InterPro" id="IPR002816">
    <property type="entry name" value="TraB/PrgY/GumN_fam"/>
</dbReference>
<organism evidence="3 4">
    <name type="scientific">Halomonas stenophila</name>
    <dbReference type="NCBI Taxonomy" id="795312"/>
    <lineage>
        <taxon>Bacteria</taxon>
        <taxon>Pseudomonadati</taxon>
        <taxon>Pseudomonadota</taxon>
        <taxon>Gammaproteobacteria</taxon>
        <taxon>Oceanospirillales</taxon>
        <taxon>Halomonadaceae</taxon>
        <taxon>Halomonas</taxon>
    </lineage>
</organism>
<keyword evidence="2" id="KW-1133">Transmembrane helix</keyword>
<proteinExistence type="predicted"/>
<dbReference type="PANTHER" id="PTHR21530:SF7">
    <property type="entry name" value="TRAB DOMAIN-CONTAINING PROTEIN"/>
    <property type="match status" value="1"/>
</dbReference>
<evidence type="ECO:0000256" key="2">
    <source>
        <dbReference type="SAM" id="Phobius"/>
    </source>
</evidence>
<dbReference type="Pfam" id="PF01963">
    <property type="entry name" value="TraB_PrgY_gumN"/>
    <property type="match status" value="1"/>
</dbReference>
<feature type="transmembrane region" description="Helical" evidence="2">
    <location>
        <begin position="272"/>
        <end position="289"/>
    </location>
</feature>
<feature type="region of interest" description="Disordered" evidence="1">
    <location>
        <begin position="1"/>
        <end position="25"/>
    </location>
</feature>
<dbReference type="Proteomes" id="UP000518892">
    <property type="component" value="Unassembled WGS sequence"/>
</dbReference>
<dbReference type="InterPro" id="IPR005230">
    <property type="entry name" value="TraB_bac"/>
</dbReference>
<sequence>MTDSQDTVTAPAEQATSGGPRRTLPVGETRYTLLGTAHVSAESAAEVRSLIDSGEFDAVAIELCDSRHQNLANPDALGEQDLFQIFRQGKAGMVAASLALGAFQQRLAEQSGIEPGAEMRAALEETRARRLPLVLIDRDVGVTLKRIYHNVPWWQRFSLFSGLLGGVLSRQDVSAEDIERLKEGDVLESTFSEFAAESETLYTPLISERDRYMVLRLAEQCPPGRYRHVLVVIGAGHLKGMAEHLAQPLPEAPTPEREALEATPPRSKVWKALPWAITVLVLTGFAIGFSRNTDLGWQLVAEWFVINGVLSGAATLAALAHPVTVAATVVAAPLTSLNPTIGAGFVAAGVELAMRKPKVRDFANLRHDVTELKGWWRNRVSRTLLVFLAATLGSAAGTWIAGFRIAGALFGG</sequence>
<evidence type="ECO:0000313" key="3">
    <source>
        <dbReference type="EMBL" id="MBB3232438.1"/>
    </source>
</evidence>
<dbReference type="RefSeq" id="WP_183384881.1">
    <property type="nucleotide sequence ID" value="NZ_JACHXR010000012.1"/>
</dbReference>
<dbReference type="NCBIfam" id="TIGR00261">
    <property type="entry name" value="traB"/>
    <property type="match status" value="1"/>
</dbReference>
<dbReference type="EMBL" id="JACHXR010000012">
    <property type="protein sequence ID" value="MBB3232438.1"/>
    <property type="molecule type" value="Genomic_DNA"/>
</dbReference>
<evidence type="ECO:0000313" key="4">
    <source>
        <dbReference type="Proteomes" id="UP000518892"/>
    </source>
</evidence>
<feature type="transmembrane region" description="Helical" evidence="2">
    <location>
        <begin position="383"/>
        <end position="406"/>
    </location>
</feature>
<dbReference type="AlphaFoldDB" id="A0A7W5HMJ8"/>
<dbReference type="PANTHER" id="PTHR21530">
    <property type="entry name" value="PHEROMONE SHUTDOWN PROTEIN"/>
    <property type="match status" value="1"/>
</dbReference>
<protein>
    <submittedName>
        <fullName evidence="3">Pheromone shutdown-related protein TraB</fullName>
    </submittedName>
</protein>
<keyword evidence="2" id="KW-0812">Transmembrane</keyword>